<dbReference type="PANTHER" id="PTHR43671:SF13">
    <property type="entry name" value="SERINE_THREONINE-PROTEIN KINASE NEK2"/>
    <property type="match status" value="1"/>
</dbReference>
<dbReference type="PROSITE" id="PS00108">
    <property type="entry name" value="PROTEIN_KINASE_ST"/>
    <property type="match status" value="1"/>
</dbReference>
<dbReference type="Proteomes" id="UP001055940">
    <property type="component" value="Chromosome"/>
</dbReference>
<accession>A0ABY5DDU5</accession>
<evidence type="ECO:0000256" key="4">
    <source>
        <dbReference type="ARBA" id="ARBA00022777"/>
    </source>
</evidence>
<evidence type="ECO:0000256" key="5">
    <source>
        <dbReference type="ARBA" id="ARBA00022840"/>
    </source>
</evidence>
<dbReference type="PROSITE" id="PS50011">
    <property type="entry name" value="PROTEIN_KINASE_DOM"/>
    <property type="match status" value="1"/>
</dbReference>
<dbReference type="Pfam" id="PF00069">
    <property type="entry name" value="Pkinase"/>
    <property type="match status" value="1"/>
</dbReference>
<sequence length="143" mass="15558">MIRSRGVIHRDFKPANILLPPEAPRVIDFGISRFLGATSVTPSGLLGTRGYAAPEQLQNAPLSTAVDVFAWGCVMVFAATKRSPFPAGNGEAWREQVLHGSPETGATREPLLRIVLYCLHKDPAQRPTARDLMDRLVETHSAG</sequence>
<reference evidence="7" key="1">
    <citation type="submission" date="2022-06" db="EMBL/GenBank/DDBJ databases">
        <authorList>
            <person name="Ping M."/>
        </authorList>
    </citation>
    <scope>NUCLEOTIDE SEQUENCE</scope>
    <source>
        <strain evidence="7">JCM11759T</strain>
    </source>
</reference>
<dbReference type="EC" id="2.7.11.1" evidence="1"/>
<dbReference type="GO" id="GO:0016301">
    <property type="term" value="F:kinase activity"/>
    <property type="evidence" value="ECO:0007669"/>
    <property type="project" value="UniProtKB-KW"/>
</dbReference>
<evidence type="ECO:0000256" key="2">
    <source>
        <dbReference type="ARBA" id="ARBA00022679"/>
    </source>
</evidence>
<evidence type="ECO:0000259" key="6">
    <source>
        <dbReference type="PROSITE" id="PS50011"/>
    </source>
</evidence>
<dbReference type="InterPro" id="IPR008271">
    <property type="entry name" value="Ser/Thr_kinase_AS"/>
</dbReference>
<dbReference type="SUPFAM" id="SSF56112">
    <property type="entry name" value="Protein kinase-like (PK-like)"/>
    <property type="match status" value="1"/>
</dbReference>
<dbReference type="SMART" id="SM00220">
    <property type="entry name" value="S_TKc"/>
    <property type="match status" value="1"/>
</dbReference>
<feature type="domain" description="Protein kinase" evidence="6">
    <location>
        <begin position="1"/>
        <end position="143"/>
    </location>
</feature>
<keyword evidence="3" id="KW-0547">Nucleotide-binding</keyword>
<dbReference type="InterPro" id="IPR011009">
    <property type="entry name" value="Kinase-like_dom_sf"/>
</dbReference>
<organism evidence="7 8">
    <name type="scientific">Nocardiopsis exhalans</name>
    <dbReference type="NCBI Taxonomy" id="163604"/>
    <lineage>
        <taxon>Bacteria</taxon>
        <taxon>Bacillati</taxon>
        <taxon>Actinomycetota</taxon>
        <taxon>Actinomycetes</taxon>
        <taxon>Streptosporangiales</taxon>
        <taxon>Nocardiopsidaceae</taxon>
        <taxon>Nocardiopsis</taxon>
    </lineage>
</organism>
<proteinExistence type="predicted"/>
<keyword evidence="5" id="KW-0067">ATP-binding</keyword>
<dbReference type="Gene3D" id="1.10.510.10">
    <property type="entry name" value="Transferase(Phosphotransferase) domain 1"/>
    <property type="match status" value="1"/>
</dbReference>
<evidence type="ECO:0000256" key="3">
    <source>
        <dbReference type="ARBA" id="ARBA00022741"/>
    </source>
</evidence>
<name>A0ABY5DDU5_9ACTN</name>
<keyword evidence="4 7" id="KW-0418">Kinase</keyword>
<dbReference type="EMBL" id="CP099837">
    <property type="protein sequence ID" value="USY22514.1"/>
    <property type="molecule type" value="Genomic_DNA"/>
</dbReference>
<gene>
    <name evidence="7" type="ORF">NE857_13400</name>
</gene>
<evidence type="ECO:0000313" key="8">
    <source>
        <dbReference type="Proteomes" id="UP001055940"/>
    </source>
</evidence>
<dbReference type="InterPro" id="IPR000719">
    <property type="entry name" value="Prot_kinase_dom"/>
</dbReference>
<dbReference type="PANTHER" id="PTHR43671">
    <property type="entry name" value="SERINE/THREONINE-PROTEIN KINASE NEK"/>
    <property type="match status" value="1"/>
</dbReference>
<protein>
    <recommendedName>
        <fullName evidence="1">non-specific serine/threonine protein kinase</fullName>
        <ecNumber evidence="1">2.7.11.1</ecNumber>
    </recommendedName>
</protein>
<evidence type="ECO:0000256" key="1">
    <source>
        <dbReference type="ARBA" id="ARBA00012513"/>
    </source>
</evidence>
<keyword evidence="2" id="KW-0808">Transferase</keyword>
<dbReference type="InterPro" id="IPR050660">
    <property type="entry name" value="NEK_Ser/Thr_kinase"/>
</dbReference>
<keyword evidence="8" id="KW-1185">Reference proteome</keyword>
<evidence type="ECO:0000313" key="7">
    <source>
        <dbReference type="EMBL" id="USY22514.1"/>
    </source>
</evidence>